<dbReference type="PANTHER" id="PTHR46889">
    <property type="entry name" value="TRANSPOSASE INSF FOR INSERTION SEQUENCE IS3B-RELATED"/>
    <property type="match status" value="1"/>
</dbReference>
<dbReference type="GO" id="GO:0003676">
    <property type="term" value="F:nucleic acid binding"/>
    <property type="evidence" value="ECO:0007669"/>
    <property type="project" value="InterPro"/>
</dbReference>
<accession>A0A7W1XDJ3</accession>
<gene>
    <name evidence="2" type="ORF">H1164_17205</name>
</gene>
<dbReference type="Gene3D" id="3.30.420.10">
    <property type="entry name" value="Ribonuclease H-like superfamily/Ribonuclease H"/>
    <property type="match status" value="1"/>
</dbReference>
<dbReference type="PROSITE" id="PS50994">
    <property type="entry name" value="INTEGRASE"/>
    <property type="match status" value="1"/>
</dbReference>
<protein>
    <submittedName>
        <fullName evidence="2">IS3 family transposase</fullName>
    </submittedName>
</protein>
<evidence type="ECO:0000313" key="2">
    <source>
        <dbReference type="EMBL" id="MBA4544568.1"/>
    </source>
</evidence>
<dbReference type="InterPro" id="IPR001584">
    <property type="entry name" value="Integrase_cat-core"/>
</dbReference>
<dbReference type="InterPro" id="IPR048020">
    <property type="entry name" value="Transpos_IS3"/>
</dbReference>
<dbReference type="SUPFAM" id="SSF53098">
    <property type="entry name" value="Ribonuclease H-like"/>
    <property type="match status" value="1"/>
</dbReference>
<reference evidence="2 3" key="1">
    <citation type="submission" date="2020-07" db="EMBL/GenBank/DDBJ databases">
        <authorList>
            <person name="Feng H."/>
        </authorList>
    </citation>
    <scope>NUCLEOTIDE SEQUENCE [LARGE SCALE GENOMIC DNA]</scope>
    <source>
        <strain evidence="3">s-11</strain>
    </source>
</reference>
<dbReference type="EMBL" id="JACEIP010000046">
    <property type="protein sequence ID" value="MBA4544568.1"/>
    <property type="molecule type" value="Genomic_DNA"/>
</dbReference>
<dbReference type="Pfam" id="PF00665">
    <property type="entry name" value="rve"/>
    <property type="match status" value="1"/>
</dbReference>
<name>A0A7W1XDJ3_9BACL</name>
<comment type="caution">
    <text evidence="2">The sequence shown here is derived from an EMBL/GenBank/DDBJ whole genome shotgun (WGS) entry which is preliminary data.</text>
</comment>
<evidence type="ECO:0000313" key="3">
    <source>
        <dbReference type="Proteomes" id="UP000530514"/>
    </source>
</evidence>
<dbReference type="Proteomes" id="UP000530514">
    <property type="component" value="Unassembled WGS sequence"/>
</dbReference>
<organism evidence="2 3">
    <name type="scientific">Thermoactinomyces daqus</name>
    <dbReference type="NCBI Taxonomy" id="1329516"/>
    <lineage>
        <taxon>Bacteria</taxon>
        <taxon>Bacillati</taxon>
        <taxon>Bacillota</taxon>
        <taxon>Bacilli</taxon>
        <taxon>Bacillales</taxon>
        <taxon>Thermoactinomycetaceae</taxon>
        <taxon>Thermoactinomyces</taxon>
    </lineage>
</organism>
<evidence type="ECO:0000259" key="1">
    <source>
        <dbReference type="PROSITE" id="PS50994"/>
    </source>
</evidence>
<sequence length="188" mass="21883">MIRKKRRFFGKQQSVVFPNRLNRKFSAAALNKKWVTDVTYLPIHGGFVYLSAIQDLYNNEIIAYHVSKRNDLSLVMKTLEKACDNREVVKTLIHSDQGFQYTSRQYSKKLEQPGMVGSHSRKGNCLDNACIESFFSHLKSEMLSLQCPETLDELHRAIDQYIMFYNHERSQKRLGDRSPVEYREAIAA</sequence>
<dbReference type="GO" id="GO:0015074">
    <property type="term" value="P:DNA integration"/>
    <property type="evidence" value="ECO:0007669"/>
    <property type="project" value="InterPro"/>
</dbReference>
<dbReference type="NCBIfam" id="NF033516">
    <property type="entry name" value="transpos_IS3"/>
    <property type="match status" value="1"/>
</dbReference>
<dbReference type="InterPro" id="IPR050900">
    <property type="entry name" value="Transposase_IS3/IS150/IS904"/>
</dbReference>
<dbReference type="InterPro" id="IPR012337">
    <property type="entry name" value="RNaseH-like_sf"/>
</dbReference>
<dbReference type="Pfam" id="PF13333">
    <property type="entry name" value="rve_2"/>
    <property type="match status" value="1"/>
</dbReference>
<dbReference type="InterPro" id="IPR036397">
    <property type="entry name" value="RNaseH_sf"/>
</dbReference>
<keyword evidence="3" id="KW-1185">Reference proteome</keyword>
<dbReference type="AlphaFoldDB" id="A0A7W1XDJ3"/>
<dbReference type="PANTHER" id="PTHR46889:SF4">
    <property type="entry name" value="TRANSPOSASE INSO FOR INSERTION SEQUENCE ELEMENT IS911B-RELATED"/>
    <property type="match status" value="1"/>
</dbReference>
<dbReference type="OrthoDB" id="9781005at2"/>
<feature type="domain" description="Integrase catalytic" evidence="1">
    <location>
        <begin position="25"/>
        <end position="187"/>
    </location>
</feature>
<proteinExistence type="predicted"/>